<feature type="transmembrane region" description="Helical" evidence="1">
    <location>
        <begin position="94"/>
        <end position="110"/>
    </location>
</feature>
<protein>
    <submittedName>
        <fullName evidence="4">Protein LiaF</fullName>
    </submittedName>
</protein>
<keyword evidence="1" id="KW-0472">Membrane</keyword>
<dbReference type="InterPro" id="IPR024425">
    <property type="entry name" value="LiaF-like_C"/>
</dbReference>
<dbReference type="NCBIfam" id="NF040535">
    <property type="entry name" value="LiaF_C_term"/>
    <property type="match status" value="1"/>
</dbReference>
<evidence type="ECO:0000256" key="1">
    <source>
        <dbReference type="SAM" id="Phobius"/>
    </source>
</evidence>
<evidence type="ECO:0000313" key="5">
    <source>
        <dbReference type="Proteomes" id="UP000624041"/>
    </source>
</evidence>
<evidence type="ECO:0000259" key="2">
    <source>
        <dbReference type="Pfam" id="PF09922"/>
    </source>
</evidence>
<dbReference type="Proteomes" id="UP000624041">
    <property type="component" value="Unassembled WGS sequence"/>
</dbReference>
<keyword evidence="1" id="KW-0812">Transmembrane</keyword>
<dbReference type="GO" id="GO:0016020">
    <property type="term" value="C:membrane"/>
    <property type="evidence" value="ECO:0007669"/>
    <property type="project" value="InterPro"/>
</dbReference>
<keyword evidence="1" id="KW-1133">Transmembrane helix</keyword>
<keyword evidence="5" id="KW-1185">Reference proteome</keyword>
<accession>A0A917XZP2</accession>
<dbReference type="AlphaFoldDB" id="A0A917XZP2"/>
<gene>
    <name evidence="4" type="primary">liaF</name>
    <name evidence="4" type="ORF">GCM10007971_24720</name>
</gene>
<feature type="domain" description="LiaF transmembrane" evidence="3">
    <location>
        <begin position="8"/>
        <end position="108"/>
    </location>
</feature>
<feature type="transmembrane region" description="Helical" evidence="1">
    <location>
        <begin position="7"/>
        <end position="28"/>
    </location>
</feature>
<feature type="transmembrane region" description="Helical" evidence="1">
    <location>
        <begin position="65"/>
        <end position="88"/>
    </location>
</feature>
<name>A0A917XZP2_9BACI</name>
<reference evidence="4" key="2">
    <citation type="submission" date="2020-09" db="EMBL/GenBank/DDBJ databases">
        <authorList>
            <person name="Sun Q."/>
            <person name="Ohkuma M."/>
        </authorList>
    </citation>
    <scope>NUCLEOTIDE SEQUENCE</scope>
    <source>
        <strain evidence="4">JCM 17251</strain>
    </source>
</reference>
<dbReference type="InterPro" id="IPR047793">
    <property type="entry name" value="LiaF_C"/>
</dbReference>
<reference evidence="4" key="1">
    <citation type="journal article" date="2014" name="Int. J. Syst. Evol. Microbiol.">
        <title>Complete genome sequence of Corynebacterium casei LMG S-19264T (=DSM 44701T), isolated from a smear-ripened cheese.</title>
        <authorList>
            <consortium name="US DOE Joint Genome Institute (JGI-PGF)"/>
            <person name="Walter F."/>
            <person name="Albersmeier A."/>
            <person name="Kalinowski J."/>
            <person name="Ruckert C."/>
        </authorList>
    </citation>
    <scope>NUCLEOTIDE SEQUENCE</scope>
    <source>
        <strain evidence="4">JCM 17251</strain>
    </source>
</reference>
<dbReference type="InterPro" id="IPR054331">
    <property type="entry name" value="LiaF_TM"/>
</dbReference>
<sequence length="255" mass="29998">MRHFFQYFIAIFLIGAGIMLVLANIGIMDFGFRSLWHYVYPVFILVLGLKWLFDYFRKRGTHWFLGIFLTVFGGLLFLDRFEILTFYFKDVVKLWPLFIIYFGFVMIGFGRGRRYIHILREGSPNWRKRQDMPVKTQNFTIGSQEYSEPNWKVEPMNINTLAGDFYLDFSKAFIPEKEIPIFIHSLAGDVHILMPENVDFRIEANVKVGDINVIGNVSEGISRSYSYETDNYEEAVRKIDFYIRLKAGSIRVDQV</sequence>
<dbReference type="EMBL" id="BMOS01000017">
    <property type="protein sequence ID" value="GGN60616.1"/>
    <property type="molecule type" value="Genomic_DNA"/>
</dbReference>
<dbReference type="PIRSF" id="PIRSF031509">
    <property type="entry name" value="Cell_wall_LiaF/YvqF"/>
    <property type="match status" value="1"/>
</dbReference>
<organism evidence="4 5">
    <name type="scientific">Oceanobacillus indicireducens</name>
    <dbReference type="NCBI Taxonomy" id="1004261"/>
    <lineage>
        <taxon>Bacteria</taxon>
        <taxon>Bacillati</taxon>
        <taxon>Bacillota</taxon>
        <taxon>Bacilli</taxon>
        <taxon>Bacillales</taxon>
        <taxon>Bacillaceae</taxon>
        <taxon>Oceanobacillus</taxon>
    </lineage>
</organism>
<feature type="transmembrane region" description="Helical" evidence="1">
    <location>
        <begin position="34"/>
        <end position="53"/>
    </location>
</feature>
<evidence type="ECO:0000259" key="3">
    <source>
        <dbReference type="Pfam" id="PF22570"/>
    </source>
</evidence>
<proteinExistence type="predicted"/>
<dbReference type="RefSeq" id="WP_188857807.1">
    <property type="nucleotide sequence ID" value="NZ_BMOS01000017.1"/>
</dbReference>
<dbReference type="InterPro" id="IPR016975">
    <property type="entry name" value="Cell_wall_LiaF"/>
</dbReference>
<evidence type="ECO:0000313" key="4">
    <source>
        <dbReference type="EMBL" id="GGN60616.1"/>
    </source>
</evidence>
<comment type="caution">
    <text evidence="4">The sequence shown here is derived from an EMBL/GenBank/DDBJ whole genome shotgun (WGS) entry which is preliminary data.</text>
</comment>
<feature type="domain" description="Cell wall-active antibiotics response LiaF-like C-terminal" evidence="2">
    <location>
        <begin position="141"/>
        <end position="252"/>
    </location>
</feature>
<dbReference type="Pfam" id="PF22570">
    <property type="entry name" value="LiaF-TM"/>
    <property type="match status" value="1"/>
</dbReference>
<dbReference type="Pfam" id="PF09922">
    <property type="entry name" value="LiaF-like_C"/>
    <property type="match status" value="1"/>
</dbReference>